<dbReference type="InterPro" id="IPR000634">
    <property type="entry name" value="Ser/Thr_deHydtase_PyrdxlP-BS"/>
</dbReference>
<dbReference type="eggNOG" id="COG1171">
    <property type="taxonomic scope" value="Bacteria"/>
</dbReference>
<accession>C7QBF4</accession>
<dbReference type="InterPro" id="IPR036052">
    <property type="entry name" value="TrpB-like_PALP_sf"/>
</dbReference>
<dbReference type="EMBL" id="CP001700">
    <property type="protein sequence ID" value="ACU70531.1"/>
    <property type="molecule type" value="Genomic_DNA"/>
</dbReference>
<dbReference type="RefSeq" id="WP_012785825.1">
    <property type="nucleotide sequence ID" value="NC_013131.1"/>
</dbReference>
<dbReference type="GO" id="GO:0030170">
    <property type="term" value="F:pyridoxal phosphate binding"/>
    <property type="evidence" value="ECO:0007669"/>
    <property type="project" value="InterPro"/>
</dbReference>
<dbReference type="GO" id="GO:0006565">
    <property type="term" value="P:L-serine catabolic process"/>
    <property type="evidence" value="ECO:0007669"/>
    <property type="project" value="TreeGrafter"/>
</dbReference>
<name>C7QBF4_CATAD</name>
<dbReference type="PANTHER" id="PTHR48078:SF6">
    <property type="entry name" value="L-THREONINE DEHYDRATASE CATABOLIC TDCB"/>
    <property type="match status" value="1"/>
</dbReference>
<dbReference type="GO" id="GO:0004794">
    <property type="term" value="F:threonine deaminase activity"/>
    <property type="evidence" value="ECO:0007669"/>
    <property type="project" value="TreeGrafter"/>
</dbReference>
<comment type="cofactor">
    <cofactor evidence="1">
        <name>pyridoxal 5'-phosphate</name>
        <dbReference type="ChEBI" id="CHEBI:597326"/>
    </cofactor>
</comment>
<dbReference type="GO" id="GO:0009097">
    <property type="term" value="P:isoleucine biosynthetic process"/>
    <property type="evidence" value="ECO:0007669"/>
    <property type="project" value="TreeGrafter"/>
</dbReference>
<dbReference type="Gene3D" id="3.40.50.1100">
    <property type="match status" value="2"/>
</dbReference>
<dbReference type="NCBIfam" id="NF006094">
    <property type="entry name" value="PRK08246.1"/>
    <property type="match status" value="1"/>
</dbReference>
<evidence type="ECO:0000256" key="2">
    <source>
        <dbReference type="ARBA" id="ARBA00022898"/>
    </source>
</evidence>
<dbReference type="GO" id="GO:0003941">
    <property type="term" value="F:L-serine ammonia-lyase activity"/>
    <property type="evidence" value="ECO:0007669"/>
    <property type="project" value="TreeGrafter"/>
</dbReference>
<dbReference type="InterPro" id="IPR001926">
    <property type="entry name" value="TrpB-like_PALP"/>
</dbReference>
<dbReference type="PROSITE" id="PS00165">
    <property type="entry name" value="DEHYDRATASE_SER_THR"/>
    <property type="match status" value="1"/>
</dbReference>
<dbReference type="PANTHER" id="PTHR48078">
    <property type="entry name" value="THREONINE DEHYDRATASE, MITOCHONDRIAL-RELATED"/>
    <property type="match status" value="1"/>
</dbReference>
<dbReference type="InterPro" id="IPR050147">
    <property type="entry name" value="Ser/Thr_Dehydratase"/>
</dbReference>
<evidence type="ECO:0000313" key="6">
    <source>
        <dbReference type="Proteomes" id="UP000000851"/>
    </source>
</evidence>
<protein>
    <submittedName>
        <fullName evidence="5">Pyridoxal-5'-phosphate-dependent protein beta subunit</fullName>
    </submittedName>
</protein>
<keyword evidence="6" id="KW-1185">Reference proteome</keyword>
<organism evidence="5 6">
    <name type="scientific">Catenulispora acidiphila (strain DSM 44928 / JCM 14897 / NBRC 102108 / NRRL B-24433 / ID139908)</name>
    <dbReference type="NCBI Taxonomy" id="479433"/>
    <lineage>
        <taxon>Bacteria</taxon>
        <taxon>Bacillati</taxon>
        <taxon>Actinomycetota</taxon>
        <taxon>Actinomycetes</taxon>
        <taxon>Catenulisporales</taxon>
        <taxon>Catenulisporaceae</taxon>
        <taxon>Catenulispora</taxon>
    </lineage>
</organism>
<evidence type="ECO:0000259" key="4">
    <source>
        <dbReference type="Pfam" id="PF00291"/>
    </source>
</evidence>
<dbReference type="InParanoid" id="C7QBF4"/>
<dbReference type="SUPFAM" id="SSF53686">
    <property type="entry name" value="Tryptophan synthase beta subunit-like PLP-dependent enzymes"/>
    <property type="match status" value="1"/>
</dbReference>
<dbReference type="GO" id="GO:0006567">
    <property type="term" value="P:L-threonine catabolic process"/>
    <property type="evidence" value="ECO:0007669"/>
    <property type="project" value="TreeGrafter"/>
</dbReference>
<dbReference type="KEGG" id="cai:Caci_1610"/>
<keyword evidence="2" id="KW-0663">Pyridoxal phosphate</keyword>
<gene>
    <name evidence="5" type="ordered locus">Caci_1610</name>
</gene>
<sequence length="318" mass="32598">MSTPVITEADVKTAADRIASRVRRVTVAPADPGTVPRASAVWLAAEYMQHGGSFKARGALNLALHHLENGTMPEEGITIASGGNAAIAAAWAGRAAGIKVTVFLPATAPTIKIAKLRALGADVRLEGTVYAHALEASIQHADETGALLSHAYDNPLVAAGAGTCAAEIRDLIPDVDTVMVAVGGGGFFAGTAAAMFPHGVRVIAVEPENCRALNAALEAGGPTDVDVESVASDSLGARRVSETAYQLATNPLATSVLVTDEQIIAARTALWEHRRVLVEHGAAAALAALLSGRYSPSEGERIAVVLCGANTDPSDLAH</sequence>
<evidence type="ECO:0000313" key="5">
    <source>
        <dbReference type="EMBL" id="ACU70531.1"/>
    </source>
</evidence>
<dbReference type="OrthoDB" id="9811476at2"/>
<dbReference type="Proteomes" id="UP000000851">
    <property type="component" value="Chromosome"/>
</dbReference>
<evidence type="ECO:0000256" key="3">
    <source>
        <dbReference type="ARBA" id="ARBA00023239"/>
    </source>
</evidence>
<dbReference type="Pfam" id="PF00291">
    <property type="entry name" value="PALP"/>
    <property type="match status" value="1"/>
</dbReference>
<dbReference type="HOGENOM" id="CLU_021152_4_2_11"/>
<proteinExistence type="predicted"/>
<reference evidence="5 6" key="1">
    <citation type="journal article" date="2009" name="Stand. Genomic Sci.">
        <title>Complete genome sequence of Catenulispora acidiphila type strain (ID 139908).</title>
        <authorList>
            <person name="Copeland A."/>
            <person name="Lapidus A."/>
            <person name="Glavina Del Rio T."/>
            <person name="Nolan M."/>
            <person name="Lucas S."/>
            <person name="Chen F."/>
            <person name="Tice H."/>
            <person name="Cheng J.F."/>
            <person name="Bruce D."/>
            <person name="Goodwin L."/>
            <person name="Pitluck S."/>
            <person name="Mikhailova N."/>
            <person name="Pati A."/>
            <person name="Ivanova N."/>
            <person name="Mavromatis K."/>
            <person name="Chen A."/>
            <person name="Palaniappan K."/>
            <person name="Chain P."/>
            <person name="Land M."/>
            <person name="Hauser L."/>
            <person name="Chang Y.J."/>
            <person name="Jeffries C.D."/>
            <person name="Chertkov O."/>
            <person name="Brettin T."/>
            <person name="Detter J.C."/>
            <person name="Han C."/>
            <person name="Ali Z."/>
            <person name="Tindall B.J."/>
            <person name="Goker M."/>
            <person name="Bristow J."/>
            <person name="Eisen J.A."/>
            <person name="Markowitz V."/>
            <person name="Hugenholtz P."/>
            <person name="Kyrpides N.C."/>
            <person name="Klenk H.P."/>
        </authorList>
    </citation>
    <scope>NUCLEOTIDE SEQUENCE [LARGE SCALE GENOMIC DNA]</scope>
    <source>
        <strain evidence="6">DSM 44928 / JCM 14897 / NBRC 102108 / NRRL B-24433 / ID139908</strain>
    </source>
</reference>
<feature type="domain" description="Tryptophan synthase beta chain-like PALP" evidence="4">
    <location>
        <begin position="40"/>
        <end position="308"/>
    </location>
</feature>
<dbReference type="STRING" id="479433.Caci_1610"/>
<dbReference type="AlphaFoldDB" id="C7QBF4"/>
<evidence type="ECO:0000256" key="1">
    <source>
        <dbReference type="ARBA" id="ARBA00001933"/>
    </source>
</evidence>
<keyword evidence="3" id="KW-0456">Lyase</keyword>